<keyword evidence="5" id="KW-0378">Hydrolase</keyword>
<evidence type="ECO:0000256" key="4">
    <source>
        <dbReference type="ARBA" id="ARBA00022741"/>
    </source>
</evidence>
<dbReference type="Proteomes" id="UP000181901">
    <property type="component" value="Unassembled WGS sequence"/>
</dbReference>
<gene>
    <name evidence="9" type="primary">hypB_2</name>
    <name evidence="9" type="ORF">BerOc1_02847</name>
</gene>
<sequence>MARQETTRVEIQSPVLAKNDAQADRNRARFKELGVSVINLISSPGSGKTTLLEAMARELGGKLAVIEGDQQTERDADRVRRAGVKAVQIETGDACHLDAKAVSEAIDELDLENSGVEVVVIENVGNLICPSSYDLGENLKGALLSLPEGDDKVLKYPSVFCRVGVLLITKMDLQPYMDFDVERAIEETSSLNREFETFKISAKTGDGVPEFCDYLVNLSRAS</sequence>
<keyword evidence="2" id="KW-0533">Nickel</keyword>
<dbReference type="GO" id="GO:0005525">
    <property type="term" value="F:GTP binding"/>
    <property type="evidence" value="ECO:0007669"/>
    <property type="project" value="UniProtKB-KW"/>
</dbReference>
<comment type="caution">
    <text evidence="9">The sequence shown here is derived from an EMBL/GenBank/DDBJ whole genome shotgun (WGS) entry which is preliminary data.</text>
</comment>
<dbReference type="PANTHER" id="PTHR30134:SF2">
    <property type="entry name" value="HYDROGENASE MATURATION FACTOR HYPB"/>
    <property type="match status" value="1"/>
</dbReference>
<accession>A0A1J5NGS8</accession>
<evidence type="ECO:0000256" key="5">
    <source>
        <dbReference type="ARBA" id="ARBA00022801"/>
    </source>
</evidence>
<dbReference type="NCBIfam" id="TIGR00073">
    <property type="entry name" value="hypB"/>
    <property type="match status" value="1"/>
</dbReference>
<protein>
    <submittedName>
        <fullName evidence="9">Hydrogenase isoenzymes nickel incorporation protein HypB</fullName>
    </submittedName>
</protein>
<evidence type="ECO:0000256" key="3">
    <source>
        <dbReference type="ARBA" id="ARBA00022723"/>
    </source>
</evidence>
<dbReference type="Gene3D" id="3.40.50.300">
    <property type="entry name" value="P-loop containing nucleotide triphosphate hydrolases"/>
    <property type="match status" value="1"/>
</dbReference>
<dbReference type="OrthoDB" id="9802035at2"/>
<comment type="similarity">
    <text evidence="1">Belongs to the SIMIBI class G3E GTPase family. HypB/HupM subfamily.</text>
</comment>
<keyword evidence="3" id="KW-0479">Metal-binding</keyword>
<dbReference type="SUPFAM" id="SSF52540">
    <property type="entry name" value="P-loop containing nucleoside triphosphate hydrolases"/>
    <property type="match status" value="1"/>
</dbReference>
<evidence type="ECO:0000259" key="8">
    <source>
        <dbReference type="Pfam" id="PF02492"/>
    </source>
</evidence>
<dbReference type="AlphaFoldDB" id="A0A1J5NGS8"/>
<dbReference type="PIRSF" id="PIRSF005624">
    <property type="entry name" value="Ni-bind_GTPase"/>
    <property type="match status" value="1"/>
</dbReference>
<reference evidence="9 10" key="1">
    <citation type="submission" date="2015-09" db="EMBL/GenBank/DDBJ databases">
        <title>Genome of Desulfovibrio dechloracetivorans BerOc1, a mercury methylating strain isolated from highly hydrocarbons and metals contaminated coastal sediments.</title>
        <authorList>
            <person name="Goni Urriza M."/>
            <person name="Gassie C."/>
            <person name="Bouchez O."/>
            <person name="Klopp C."/>
            <person name="Ranchou-Peyruse A."/>
            <person name="Remy G."/>
        </authorList>
    </citation>
    <scope>NUCLEOTIDE SEQUENCE [LARGE SCALE GENOMIC DNA]</scope>
    <source>
        <strain evidence="9 10">BerOc1</strain>
    </source>
</reference>
<name>A0A1J5NGS8_9BACT</name>
<dbReference type="InterPro" id="IPR003495">
    <property type="entry name" value="CobW/HypB/UreG_nucleotide-bd"/>
</dbReference>
<dbReference type="EMBL" id="LKAQ01000004">
    <property type="protein sequence ID" value="OIQ50905.1"/>
    <property type="molecule type" value="Genomic_DNA"/>
</dbReference>
<keyword evidence="6" id="KW-0862">Zinc</keyword>
<dbReference type="Pfam" id="PF02492">
    <property type="entry name" value="cobW"/>
    <property type="match status" value="1"/>
</dbReference>
<dbReference type="GO" id="GO:0016151">
    <property type="term" value="F:nickel cation binding"/>
    <property type="evidence" value="ECO:0007669"/>
    <property type="project" value="InterPro"/>
</dbReference>
<dbReference type="GO" id="GO:0003924">
    <property type="term" value="F:GTPase activity"/>
    <property type="evidence" value="ECO:0007669"/>
    <property type="project" value="InterPro"/>
</dbReference>
<keyword evidence="7" id="KW-0342">GTP-binding</keyword>
<keyword evidence="4" id="KW-0547">Nucleotide-binding</keyword>
<dbReference type="RefSeq" id="WP_129586544.1">
    <property type="nucleotide sequence ID" value="NZ_LKAQ01000004.1"/>
</dbReference>
<proteinExistence type="inferred from homology"/>
<dbReference type="InterPro" id="IPR027417">
    <property type="entry name" value="P-loop_NTPase"/>
</dbReference>
<dbReference type="GO" id="GO:0051604">
    <property type="term" value="P:protein maturation"/>
    <property type="evidence" value="ECO:0007669"/>
    <property type="project" value="InterPro"/>
</dbReference>
<evidence type="ECO:0000313" key="10">
    <source>
        <dbReference type="Proteomes" id="UP000181901"/>
    </source>
</evidence>
<evidence type="ECO:0000313" key="9">
    <source>
        <dbReference type="EMBL" id="OIQ50905.1"/>
    </source>
</evidence>
<evidence type="ECO:0000256" key="7">
    <source>
        <dbReference type="ARBA" id="ARBA00023134"/>
    </source>
</evidence>
<evidence type="ECO:0000256" key="2">
    <source>
        <dbReference type="ARBA" id="ARBA00022596"/>
    </source>
</evidence>
<feature type="domain" description="CobW/HypB/UreG nucleotide-binding" evidence="8">
    <location>
        <begin position="37"/>
        <end position="195"/>
    </location>
</feature>
<keyword evidence="10" id="KW-1185">Reference proteome</keyword>
<organism evidence="9 10">
    <name type="scientific">Pseudodesulfovibrio hydrargyri</name>
    <dbReference type="NCBI Taxonomy" id="2125990"/>
    <lineage>
        <taxon>Bacteria</taxon>
        <taxon>Pseudomonadati</taxon>
        <taxon>Thermodesulfobacteriota</taxon>
        <taxon>Desulfovibrionia</taxon>
        <taxon>Desulfovibrionales</taxon>
        <taxon>Desulfovibrionaceae</taxon>
    </lineage>
</organism>
<dbReference type="InterPro" id="IPR004392">
    <property type="entry name" value="Hyd_mat_HypB"/>
</dbReference>
<dbReference type="GO" id="GO:0008270">
    <property type="term" value="F:zinc ion binding"/>
    <property type="evidence" value="ECO:0007669"/>
    <property type="project" value="TreeGrafter"/>
</dbReference>
<evidence type="ECO:0000256" key="1">
    <source>
        <dbReference type="ARBA" id="ARBA00006211"/>
    </source>
</evidence>
<evidence type="ECO:0000256" key="6">
    <source>
        <dbReference type="ARBA" id="ARBA00022833"/>
    </source>
</evidence>
<dbReference type="PANTHER" id="PTHR30134">
    <property type="entry name" value="HYDROGENASE PROTEIN ASSEMBLY PROTEIN, NICKEL CHAPERONE"/>
    <property type="match status" value="1"/>
</dbReference>